<dbReference type="PANTHER" id="PTHR11669:SF8">
    <property type="entry name" value="DNA POLYMERASE III SUBUNIT DELTA"/>
    <property type="match status" value="1"/>
</dbReference>
<dbReference type="SUPFAM" id="SSF52540">
    <property type="entry name" value="P-loop containing nucleoside triphosphate hydrolases"/>
    <property type="match status" value="1"/>
</dbReference>
<evidence type="ECO:0000256" key="5">
    <source>
        <dbReference type="ARBA" id="ARBA00022705"/>
    </source>
</evidence>
<reference evidence="9" key="1">
    <citation type="submission" date="2018-05" db="EMBL/GenBank/DDBJ databases">
        <authorList>
            <person name="Lanie J.A."/>
            <person name="Ng W.-L."/>
            <person name="Kazmierczak K.M."/>
            <person name="Andrzejewski T.M."/>
            <person name="Davidsen T.M."/>
            <person name="Wayne K.J."/>
            <person name="Tettelin H."/>
            <person name="Glass J.I."/>
            <person name="Rusch D."/>
            <person name="Podicherti R."/>
            <person name="Tsui H.-C.T."/>
            <person name="Winkler M.E."/>
        </authorList>
    </citation>
    <scope>NUCLEOTIDE SEQUENCE</scope>
</reference>
<dbReference type="GO" id="GO:0006261">
    <property type="term" value="P:DNA-templated DNA replication"/>
    <property type="evidence" value="ECO:0007669"/>
    <property type="project" value="TreeGrafter"/>
</dbReference>
<sequence>PDFQVVRPEGKQIKIDQIRQLQRQVVFRPIEGRRKLNIITEANRMNLEAANCLLKTLEEPPAGSVLVLLTSHLDALLPTIRSRCQIISFQPLPIPELVEVLTDQFSLSDDHASSIATLSQGAIGKALSLIEDKSLTVIDQIPEVVTTTDRLSAFRIAEQLGEDLTQLDQLVMWYRDLLLIRQSTSFDLLTHRNHLESLQQIAKHYSRIHLQSAIKAIFETKRLIERNVNATLALEVLVFKLMRTE</sequence>
<feature type="non-terminal residue" evidence="9">
    <location>
        <position position="1"/>
    </location>
</feature>
<gene>
    <name evidence="9" type="ORF">METZ01_LOCUS197273</name>
</gene>
<name>A0A382E1Y7_9ZZZZ</name>
<evidence type="ECO:0000256" key="6">
    <source>
        <dbReference type="ARBA" id="ARBA00022932"/>
    </source>
</evidence>
<dbReference type="Gene3D" id="3.40.50.300">
    <property type="entry name" value="P-loop containing nucleotide triphosphate hydrolases"/>
    <property type="match status" value="1"/>
</dbReference>
<dbReference type="GO" id="GO:0003677">
    <property type="term" value="F:DNA binding"/>
    <property type="evidence" value="ECO:0007669"/>
    <property type="project" value="InterPro"/>
</dbReference>
<evidence type="ECO:0000256" key="2">
    <source>
        <dbReference type="ARBA" id="ARBA00014363"/>
    </source>
</evidence>
<comment type="catalytic activity">
    <reaction evidence="7">
        <text>DNA(n) + a 2'-deoxyribonucleoside 5'-triphosphate = DNA(n+1) + diphosphate</text>
        <dbReference type="Rhea" id="RHEA:22508"/>
        <dbReference type="Rhea" id="RHEA-COMP:17339"/>
        <dbReference type="Rhea" id="RHEA-COMP:17340"/>
        <dbReference type="ChEBI" id="CHEBI:33019"/>
        <dbReference type="ChEBI" id="CHEBI:61560"/>
        <dbReference type="ChEBI" id="CHEBI:173112"/>
        <dbReference type="EC" id="2.7.7.7"/>
    </reaction>
</comment>
<dbReference type="InterPro" id="IPR027417">
    <property type="entry name" value="P-loop_NTPase"/>
</dbReference>
<feature type="domain" description="DNA polymerase III delta subunit C-terminal" evidence="8">
    <location>
        <begin position="147"/>
        <end position="239"/>
    </location>
</feature>
<proteinExistence type="predicted"/>
<keyword evidence="5" id="KW-0235">DNA replication</keyword>
<keyword evidence="3" id="KW-0808">Transferase</keyword>
<dbReference type="GO" id="GO:0003887">
    <property type="term" value="F:DNA-directed DNA polymerase activity"/>
    <property type="evidence" value="ECO:0007669"/>
    <property type="project" value="UniProtKB-KW"/>
</dbReference>
<dbReference type="PANTHER" id="PTHR11669">
    <property type="entry name" value="REPLICATION FACTOR C / DNA POLYMERASE III GAMMA-TAU SUBUNIT"/>
    <property type="match status" value="1"/>
</dbReference>
<evidence type="ECO:0000256" key="3">
    <source>
        <dbReference type="ARBA" id="ARBA00022679"/>
    </source>
</evidence>
<keyword evidence="6" id="KW-0239">DNA-directed DNA polymerase</keyword>
<organism evidence="9">
    <name type="scientific">marine metagenome</name>
    <dbReference type="NCBI Taxonomy" id="408172"/>
    <lineage>
        <taxon>unclassified sequences</taxon>
        <taxon>metagenomes</taxon>
        <taxon>ecological metagenomes</taxon>
    </lineage>
</organism>
<evidence type="ECO:0000256" key="7">
    <source>
        <dbReference type="ARBA" id="ARBA00049244"/>
    </source>
</evidence>
<dbReference type="EMBL" id="UINC01042163">
    <property type="protein sequence ID" value="SVB44419.1"/>
    <property type="molecule type" value="Genomic_DNA"/>
</dbReference>
<evidence type="ECO:0000256" key="1">
    <source>
        <dbReference type="ARBA" id="ARBA00012417"/>
    </source>
</evidence>
<dbReference type="InterPro" id="IPR050238">
    <property type="entry name" value="DNA_Rep/Repair_Clamp_Loader"/>
</dbReference>
<dbReference type="EC" id="2.7.7.7" evidence="1"/>
<dbReference type="GO" id="GO:0009360">
    <property type="term" value="C:DNA polymerase III complex"/>
    <property type="evidence" value="ECO:0007669"/>
    <property type="project" value="InterPro"/>
</dbReference>
<dbReference type="Pfam" id="PF09115">
    <property type="entry name" value="DNApol3-delta_C"/>
    <property type="match status" value="1"/>
</dbReference>
<dbReference type="Pfam" id="PF13177">
    <property type="entry name" value="DNA_pol3_delta2"/>
    <property type="match status" value="1"/>
</dbReference>
<keyword evidence="4" id="KW-0548">Nucleotidyltransferase</keyword>
<evidence type="ECO:0000256" key="4">
    <source>
        <dbReference type="ARBA" id="ARBA00022695"/>
    </source>
</evidence>
<protein>
    <recommendedName>
        <fullName evidence="2">DNA polymerase III subunit delta'</fullName>
        <ecNumber evidence="1">2.7.7.7</ecNumber>
    </recommendedName>
</protein>
<dbReference type="InterPro" id="IPR015199">
    <property type="entry name" value="DNA_pol_III_delta_C"/>
</dbReference>
<evidence type="ECO:0000313" key="9">
    <source>
        <dbReference type="EMBL" id="SVB44419.1"/>
    </source>
</evidence>
<dbReference type="AlphaFoldDB" id="A0A382E1Y7"/>
<evidence type="ECO:0000259" key="8">
    <source>
        <dbReference type="Pfam" id="PF09115"/>
    </source>
</evidence>
<accession>A0A382E1Y7</accession>